<feature type="non-terminal residue" evidence="2">
    <location>
        <position position="1"/>
    </location>
</feature>
<feature type="non-terminal residue" evidence="2">
    <location>
        <position position="50"/>
    </location>
</feature>
<dbReference type="EMBL" id="JASPKZ010007592">
    <property type="protein sequence ID" value="KAJ9583453.1"/>
    <property type="molecule type" value="Genomic_DNA"/>
</dbReference>
<feature type="compositionally biased region" description="Basic and acidic residues" evidence="1">
    <location>
        <begin position="1"/>
        <end position="11"/>
    </location>
</feature>
<sequence>AHIREREEKSRGYRPRIHHDPSDEHRRMEGTKLLPKTRVHEDRHTWIPLQ</sequence>
<evidence type="ECO:0000313" key="2">
    <source>
        <dbReference type="EMBL" id="KAJ9583453.1"/>
    </source>
</evidence>
<reference evidence="2" key="2">
    <citation type="submission" date="2023-05" db="EMBL/GenBank/DDBJ databases">
        <authorList>
            <person name="Fouks B."/>
        </authorList>
    </citation>
    <scope>NUCLEOTIDE SEQUENCE</scope>
    <source>
        <strain evidence="2">Stay&amp;Tobe</strain>
        <tissue evidence="2">Testes</tissue>
    </source>
</reference>
<protein>
    <submittedName>
        <fullName evidence="2">Uncharacterized protein</fullName>
    </submittedName>
</protein>
<dbReference type="AlphaFoldDB" id="A0AAD8EAR8"/>
<name>A0AAD8EAR8_DIPPU</name>
<proteinExistence type="predicted"/>
<accession>A0AAD8EAR8</accession>
<feature type="region of interest" description="Disordered" evidence="1">
    <location>
        <begin position="1"/>
        <end position="50"/>
    </location>
</feature>
<keyword evidence="3" id="KW-1185">Reference proteome</keyword>
<reference evidence="2" key="1">
    <citation type="journal article" date="2023" name="IScience">
        <title>Live-bearing cockroach genome reveals convergent evolutionary mechanisms linked to viviparity in insects and beyond.</title>
        <authorList>
            <person name="Fouks B."/>
            <person name="Harrison M.C."/>
            <person name="Mikhailova A.A."/>
            <person name="Marchal E."/>
            <person name="English S."/>
            <person name="Carruthers M."/>
            <person name="Jennings E.C."/>
            <person name="Chiamaka E.L."/>
            <person name="Frigard R.A."/>
            <person name="Pippel M."/>
            <person name="Attardo G.M."/>
            <person name="Benoit J.B."/>
            <person name="Bornberg-Bauer E."/>
            <person name="Tobe S.S."/>
        </authorList>
    </citation>
    <scope>NUCLEOTIDE SEQUENCE</scope>
    <source>
        <strain evidence="2">Stay&amp;Tobe</strain>
    </source>
</reference>
<evidence type="ECO:0000313" key="3">
    <source>
        <dbReference type="Proteomes" id="UP001233999"/>
    </source>
</evidence>
<feature type="compositionally biased region" description="Basic and acidic residues" evidence="1">
    <location>
        <begin position="18"/>
        <end position="30"/>
    </location>
</feature>
<organism evidence="2 3">
    <name type="scientific">Diploptera punctata</name>
    <name type="common">Pacific beetle cockroach</name>
    <dbReference type="NCBI Taxonomy" id="6984"/>
    <lineage>
        <taxon>Eukaryota</taxon>
        <taxon>Metazoa</taxon>
        <taxon>Ecdysozoa</taxon>
        <taxon>Arthropoda</taxon>
        <taxon>Hexapoda</taxon>
        <taxon>Insecta</taxon>
        <taxon>Pterygota</taxon>
        <taxon>Neoptera</taxon>
        <taxon>Polyneoptera</taxon>
        <taxon>Dictyoptera</taxon>
        <taxon>Blattodea</taxon>
        <taxon>Blaberoidea</taxon>
        <taxon>Blaberidae</taxon>
        <taxon>Diplopterinae</taxon>
        <taxon>Diploptera</taxon>
    </lineage>
</organism>
<dbReference type="Proteomes" id="UP001233999">
    <property type="component" value="Unassembled WGS sequence"/>
</dbReference>
<feature type="compositionally biased region" description="Basic and acidic residues" evidence="1">
    <location>
        <begin position="38"/>
        <end position="50"/>
    </location>
</feature>
<comment type="caution">
    <text evidence="2">The sequence shown here is derived from an EMBL/GenBank/DDBJ whole genome shotgun (WGS) entry which is preliminary data.</text>
</comment>
<evidence type="ECO:0000256" key="1">
    <source>
        <dbReference type="SAM" id="MobiDB-lite"/>
    </source>
</evidence>
<gene>
    <name evidence="2" type="ORF">L9F63_022203</name>
</gene>